<feature type="domain" description="Beta-galactosidase 1-like first all-beta" evidence="9">
    <location>
        <begin position="453"/>
        <end position="569"/>
    </location>
</feature>
<comment type="caution">
    <text evidence="11">The sequence shown here is derived from an EMBL/GenBank/DDBJ whole genome shotgun (WGS) entry which is preliminary data.</text>
</comment>
<dbReference type="OrthoDB" id="505634at2759"/>
<dbReference type="STRING" id="574566.I0Z4Y3"/>
<comment type="catalytic activity">
    <reaction evidence="1">
        <text>Hydrolysis of terminal non-reducing beta-D-galactose residues in beta-D-galactosides.</text>
        <dbReference type="EC" id="3.2.1.23"/>
    </reaction>
</comment>
<dbReference type="InterPro" id="IPR008979">
    <property type="entry name" value="Galactose-bd-like_sf"/>
</dbReference>
<dbReference type="EMBL" id="AGSI01000003">
    <property type="protein sequence ID" value="EIE25702.1"/>
    <property type="molecule type" value="Genomic_DNA"/>
</dbReference>
<evidence type="ECO:0000256" key="6">
    <source>
        <dbReference type="RuleBase" id="RU003679"/>
    </source>
</evidence>
<dbReference type="InterPro" id="IPR001944">
    <property type="entry name" value="Glycoside_Hdrlase_35"/>
</dbReference>
<evidence type="ECO:0000256" key="1">
    <source>
        <dbReference type="ARBA" id="ARBA00001412"/>
    </source>
</evidence>
<dbReference type="Pfam" id="PF01301">
    <property type="entry name" value="Glyco_hydro_35"/>
    <property type="match status" value="2"/>
</dbReference>
<dbReference type="PROSITE" id="PS51257">
    <property type="entry name" value="PROKAR_LIPOPROTEIN"/>
    <property type="match status" value="1"/>
</dbReference>
<evidence type="ECO:0000256" key="5">
    <source>
        <dbReference type="ARBA" id="ARBA00023295"/>
    </source>
</evidence>
<feature type="chain" id="PRO_5003636808" description="beta-galactosidase" evidence="7">
    <location>
        <begin position="23"/>
        <end position="768"/>
    </location>
</feature>
<dbReference type="RefSeq" id="XP_005650246.1">
    <property type="nucleotide sequence ID" value="XM_005650189.1"/>
</dbReference>
<dbReference type="Pfam" id="PF21317">
    <property type="entry name" value="BetaGal_ABD_1"/>
    <property type="match status" value="1"/>
</dbReference>
<dbReference type="PANTHER" id="PTHR23421">
    <property type="entry name" value="BETA-GALACTOSIDASE RELATED"/>
    <property type="match status" value="1"/>
</dbReference>
<feature type="domain" description="Beta-galactosidase galactose-binding" evidence="10">
    <location>
        <begin position="629"/>
        <end position="698"/>
    </location>
</feature>
<dbReference type="InterPro" id="IPR048913">
    <property type="entry name" value="BetaGal_gal-bd"/>
</dbReference>
<accession>I0Z4Y3</accession>
<dbReference type="eggNOG" id="KOG0496">
    <property type="taxonomic scope" value="Eukaryota"/>
</dbReference>
<dbReference type="InterPro" id="IPR048912">
    <property type="entry name" value="BetaGal1-like_ABD1"/>
</dbReference>
<evidence type="ECO:0000256" key="2">
    <source>
        <dbReference type="ARBA" id="ARBA00009809"/>
    </source>
</evidence>
<dbReference type="GO" id="GO:0005975">
    <property type="term" value="P:carbohydrate metabolic process"/>
    <property type="evidence" value="ECO:0007669"/>
    <property type="project" value="InterPro"/>
</dbReference>
<sequence length="768" mass="83737">MAALKFFSVAALLSVLCVLASCNVSDVSPVRSERSFTIENNRFVKDGKPLQIISGSIHYNRIHPAYWKDRLQRVQAMGLNTIQLYVPWNFHERSPGTFKWDGEADIERFLDIAQELGLNVLLRPGPYICGEWDFGGFPWWLASSKARADSYQRGSNMIHQTYNYVEGGRTMKLRVNDAAYLGHVDRFWNVLLPKMAPYLYHRGGPILMTQACCTLLQDIIENEYGFCGFNDKAYLQHLVDTARASLGDEAVLFTTDPPNVVTMGGLYGDDVISVVDFGPGTDVNWAFTAQSVMNPFGKSPPFCSEFYTGWLSHWGEVMANTSAGFMLQTLSDILSYANGTGSVNFYMAHGGSNFGYWAGANIAGSIYQPHITSYDYDCPISEAGGIGQPGIGGDNKFKLIRALIEKHTGVAPPELPPPPVTEDYGTVELAESATLLDQLLELFPGDGIASDRPDVMEEYGQSGGLILYRTVVNATSLQSNAVLDIGEPVRDYARVLLDGKIVGFFERSNPRKLPLPSLSTSSGEVTLDILVEALGRVNFGCVWDYKGLVSPDVTLNGEVLTGWHIYPLQLDDLSNISYSSNPVSQPGAASFIFESEGTELLRTLARFAIVPGRAAAGQLRAPSAAESGPIFYRGTFSVNATETAPGIDGNLADTFVSVRGWGKGLLWVNGFNLGWYWASIGPQEAHYIPGPLLREGDNEIVLLEVEATPLDATVRLTGQADFYGPSYGARRAGPARLSATPFDRSVYMPQGVTTLSQGEPASMAVLPA</sequence>
<dbReference type="Gene3D" id="2.60.120.260">
    <property type="entry name" value="Galactose-binding domain-like"/>
    <property type="match status" value="2"/>
</dbReference>
<dbReference type="Gene3D" id="3.20.20.80">
    <property type="entry name" value="Glycosidases"/>
    <property type="match status" value="1"/>
</dbReference>
<dbReference type="GeneID" id="17043706"/>
<feature type="domain" description="Glycoside hydrolase 35 catalytic" evidence="8">
    <location>
        <begin position="170"/>
        <end position="387"/>
    </location>
</feature>
<evidence type="ECO:0000259" key="10">
    <source>
        <dbReference type="Pfam" id="PF21467"/>
    </source>
</evidence>
<name>I0Z4Y3_COCSC</name>
<comment type="similarity">
    <text evidence="2 6">Belongs to the glycosyl hydrolase 35 family.</text>
</comment>
<dbReference type="Pfam" id="PF21467">
    <property type="entry name" value="BetaGal_gal-bd"/>
    <property type="match status" value="1"/>
</dbReference>
<feature type="domain" description="Glycoside hydrolase 35 catalytic" evidence="8">
    <location>
        <begin position="43"/>
        <end position="145"/>
    </location>
</feature>
<dbReference type="PRINTS" id="PR00742">
    <property type="entry name" value="GLHYDRLASE35"/>
</dbReference>
<evidence type="ECO:0000256" key="3">
    <source>
        <dbReference type="ARBA" id="ARBA00012756"/>
    </source>
</evidence>
<evidence type="ECO:0000259" key="8">
    <source>
        <dbReference type="Pfam" id="PF01301"/>
    </source>
</evidence>
<dbReference type="EC" id="3.2.1.23" evidence="3"/>
<evidence type="ECO:0000259" key="9">
    <source>
        <dbReference type="Pfam" id="PF21317"/>
    </source>
</evidence>
<evidence type="ECO:0000313" key="11">
    <source>
        <dbReference type="EMBL" id="EIE25702.1"/>
    </source>
</evidence>
<evidence type="ECO:0000313" key="12">
    <source>
        <dbReference type="Proteomes" id="UP000007264"/>
    </source>
</evidence>
<keyword evidence="12" id="KW-1185">Reference proteome</keyword>
<keyword evidence="5" id="KW-0326">Glycosidase</keyword>
<protein>
    <recommendedName>
        <fullName evidence="3">beta-galactosidase</fullName>
        <ecNumber evidence="3">3.2.1.23</ecNumber>
    </recommendedName>
</protein>
<proteinExistence type="inferred from homology"/>
<dbReference type="SUPFAM" id="SSF51445">
    <property type="entry name" value="(Trans)glycosidases"/>
    <property type="match status" value="1"/>
</dbReference>
<organism evidence="11 12">
    <name type="scientific">Coccomyxa subellipsoidea (strain C-169)</name>
    <name type="common">Green microalga</name>
    <dbReference type="NCBI Taxonomy" id="574566"/>
    <lineage>
        <taxon>Eukaryota</taxon>
        <taxon>Viridiplantae</taxon>
        <taxon>Chlorophyta</taxon>
        <taxon>core chlorophytes</taxon>
        <taxon>Trebouxiophyceae</taxon>
        <taxon>Trebouxiophyceae incertae sedis</taxon>
        <taxon>Coccomyxaceae</taxon>
        <taxon>Coccomyxa</taxon>
        <taxon>Coccomyxa subellipsoidea</taxon>
    </lineage>
</organism>
<dbReference type="InterPro" id="IPR017853">
    <property type="entry name" value="GH"/>
</dbReference>
<dbReference type="KEGG" id="csl:COCSUDRAFT_46340"/>
<evidence type="ECO:0000256" key="4">
    <source>
        <dbReference type="ARBA" id="ARBA00022801"/>
    </source>
</evidence>
<dbReference type="Proteomes" id="UP000007264">
    <property type="component" value="Unassembled WGS sequence"/>
</dbReference>
<reference evidence="11 12" key="1">
    <citation type="journal article" date="2012" name="Genome Biol.">
        <title>The genome of the polar eukaryotic microalga coccomyxa subellipsoidea reveals traits of cold adaptation.</title>
        <authorList>
            <person name="Blanc G."/>
            <person name="Agarkova I."/>
            <person name="Grimwood J."/>
            <person name="Kuo A."/>
            <person name="Brueggeman A."/>
            <person name="Dunigan D."/>
            <person name="Gurnon J."/>
            <person name="Ladunga I."/>
            <person name="Lindquist E."/>
            <person name="Lucas S."/>
            <person name="Pangilinan J."/>
            <person name="Proschold T."/>
            <person name="Salamov A."/>
            <person name="Schmutz J."/>
            <person name="Weeks D."/>
            <person name="Yamada T."/>
            <person name="Claverie J.M."/>
            <person name="Grigoriev I."/>
            <person name="Van Etten J."/>
            <person name="Lomsadze A."/>
            <person name="Borodovsky M."/>
        </authorList>
    </citation>
    <scope>NUCLEOTIDE SEQUENCE [LARGE SCALE GENOMIC DNA]</scope>
    <source>
        <strain evidence="11 12">C-169</strain>
    </source>
</reference>
<dbReference type="InterPro" id="IPR031330">
    <property type="entry name" value="Gly_Hdrlase_35_cat"/>
</dbReference>
<feature type="signal peptide" evidence="7">
    <location>
        <begin position="1"/>
        <end position="22"/>
    </location>
</feature>
<keyword evidence="7" id="KW-0732">Signal</keyword>
<dbReference type="GO" id="GO:0004565">
    <property type="term" value="F:beta-galactosidase activity"/>
    <property type="evidence" value="ECO:0007669"/>
    <property type="project" value="UniProtKB-EC"/>
</dbReference>
<evidence type="ECO:0000256" key="7">
    <source>
        <dbReference type="SAM" id="SignalP"/>
    </source>
</evidence>
<keyword evidence="4" id="KW-0378">Hydrolase</keyword>
<dbReference type="AlphaFoldDB" id="I0Z4Y3"/>
<dbReference type="SUPFAM" id="SSF49785">
    <property type="entry name" value="Galactose-binding domain-like"/>
    <property type="match status" value="1"/>
</dbReference>
<gene>
    <name evidence="11" type="ORF">COCSUDRAFT_46340</name>
</gene>